<dbReference type="FunFam" id="1.20.58.220:FF:000004">
    <property type="entry name" value="Phosphate-specific transport system accessory protein PhoU"/>
    <property type="match status" value="1"/>
</dbReference>
<dbReference type="Proteomes" id="UP000076038">
    <property type="component" value="Chromosome"/>
</dbReference>
<dbReference type="GO" id="GO:0030643">
    <property type="term" value="P:intracellular phosphate ion homeostasis"/>
    <property type="evidence" value="ECO:0007669"/>
    <property type="project" value="InterPro"/>
</dbReference>
<sequence length="217" mass="24201">MRDSYTEALDTLASELSEMSRIAERAMADATRALLTADIVLAEQTIEYREEIDTLAVEWEHEAFAFLARQSPVAHDLRRVVSGINIVADLQRMGGLAVHIAELARRRHPAHVLPPEVEGVFTEMGRVAIAQAEATQRVLETRDAELAASLRTQDEEMDALHRSLFMLTSAPDWPHGVPAAVDITLLGRFYERYSDHTVEVAKRVIFLVTGARPTDES</sequence>
<evidence type="ECO:0000256" key="6">
    <source>
        <dbReference type="ARBA" id="ARBA00022592"/>
    </source>
</evidence>
<dbReference type="Pfam" id="PF01895">
    <property type="entry name" value="PhoU"/>
    <property type="match status" value="2"/>
</dbReference>
<dbReference type="GO" id="GO:0005737">
    <property type="term" value="C:cytoplasm"/>
    <property type="evidence" value="ECO:0007669"/>
    <property type="project" value="UniProtKB-SubCell"/>
</dbReference>
<keyword evidence="10" id="KW-1185">Reference proteome</keyword>
<evidence type="ECO:0000256" key="2">
    <source>
        <dbReference type="ARBA" id="ARBA00008107"/>
    </source>
</evidence>
<dbReference type="OrthoDB" id="9814256at2"/>
<comment type="function">
    <text evidence="7">Plays a role in the regulation of phosphate uptake.</text>
</comment>
<dbReference type="InterPro" id="IPR026022">
    <property type="entry name" value="PhoU_dom"/>
</dbReference>
<dbReference type="AlphaFoldDB" id="A0A143QHE2"/>
<dbReference type="GO" id="GO:0045936">
    <property type="term" value="P:negative regulation of phosphate metabolic process"/>
    <property type="evidence" value="ECO:0007669"/>
    <property type="project" value="InterPro"/>
</dbReference>
<accession>A0A260U288</accession>
<feature type="domain" description="PhoU" evidence="8">
    <location>
        <begin position="122"/>
        <end position="204"/>
    </location>
</feature>
<reference evidence="9 10" key="1">
    <citation type="journal article" date="2016" name="Genome Announc.">
        <title>Complete Genome and Plasmid Sequences for Rhodococcus fascians D188 and Draft Sequences for Rhodococcus Isolates PBTS 1 and PBTS 2.</title>
        <authorList>
            <person name="Stamler R.A."/>
            <person name="Vereecke D."/>
            <person name="Zhang Y."/>
            <person name="Schilkey F."/>
            <person name="Devitt N."/>
            <person name="Randall J.J."/>
        </authorList>
    </citation>
    <scope>NUCLEOTIDE SEQUENCE [LARGE SCALE GENOMIC DNA]</scope>
    <source>
        <strain evidence="9 10">PBTS2</strain>
    </source>
</reference>
<keyword evidence="4 7" id="KW-0813">Transport</keyword>
<evidence type="ECO:0000256" key="4">
    <source>
        <dbReference type="ARBA" id="ARBA00022448"/>
    </source>
</evidence>
<dbReference type="RefSeq" id="WP_027494559.1">
    <property type="nucleotide sequence ID" value="NZ_CAKKLU010000001.1"/>
</dbReference>
<dbReference type="Gene3D" id="1.20.58.220">
    <property type="entry name" value="Phosphate transport system protein phou homolog 2, domain 2"/>
    <property type="match status" value="1"/>
</dbReference>
<keyword evidence="5 7" id="KW-0963">Cytoplasm</keyword>
<evidence type="ECO:0000256" key="3">
    <source>
        <dbReference type="ARBA" id="ARBA00011738"/>
    </source>
</evidence>
<dbReference type="GO" id="GO:0006817">
    <property type="term" value="P:phosphate ion transport"/>
    <property type="evidence" value="ECO:0007669"/>
    <property type="project" value="UniProtKB-KW"/>
</dbReference>
<dbReference type="EMBL" id="CP015220">
    <property type="protein sequence ID" value="AMY22359.1"/>
    <property type="molecule type" value="Genomic_DNA"/>
</dbReference>
<dbReference type="GeneID" id="93551047"/>
<evidence type="ECO:0000313" key="9">
    <source>
        <dbReference type="EMBL" id="AMY22359.1"/>
    </source>
</evidence>
<organism evidence="9 10">
    <name type="scientific">Rhodococcoides fascians</name>
    <name type="common">Rhodococcus fascians</name>
    <dbReference type="NCBI Taxonomy" id="1828"/>
    <lineage>
        <taxon>Bacteria</taxon>
        <taxon>Bacillati</taxon>
        <taxon>Actinomycetota</taxon>
        <taxon>Actinomycetes</taxon>
        <taxon>Mycobacteriales</taxon>
        <taxon>Nocardiaceae</taxon>
        <taxon>Rhodococcoides</taxon>
    </lineage>
</organism>
<reference evidence="10" key="2">
    <citation type="submission" date="2016-04" db="EMBL/GenBank/DDBJ databases">
        <title>Complete Genome and Plasmid Sequences for Rhodococcus fascians D188 and Draft Sequences for Rhodococcus spp. Isolates PBTS 1 and PBTS 2.</title>
        <authorList>
            <person name="Stamer R."/>
            <person name="Vereecke D."/>
            <person name="Zhang Y."/>
            <person name="Schilkey F."/>
            <person name="Devitt N."/>
            <person name="Randall J."/>
        </authorList>
    </citation>
    <scope>NUCLEOTIDE SEQUENCE [LARGE SCALE GENOMIC DNA]</scope>
    <source>
        <strain evidence="10">PBTS2</strain>
    </source>
</reference>
<comment type="similarity">
    <text evidence="2 7">Belongs to the PhoU family.</text>
</comment>
<dbReference type="KEGG" id="rhs:A3Q41_01044"/>
<proteinExistence type="inferred from homology"/>
<dbReference type="InterPro" id="IPR038078">
    <property type="entry name" value="PhoU-like_sf"/>
</dbReference>
<evidence type="ECO:0000256" key="5">
    <source>
        <dbReference type="ARBA" id="ARBA00022490"/>
    </source>
</evidence>
<dbReference type="PANTHER" id="PTHR42930">
    <property type="entry name" value="PHOSPHATE-SPECIFIC TRANSPORT SYSTEM ACCESSORY PROTEIN PHOU"/>
    <property type="match status" value="1"/>
</dbReference>
<accession>A0A143QHE2</accession>
<evidence type="ECO:0000313" key="10">
    <source>
        <dbReference type="Proteomes" id="UP000076038"/>
    </source>
</evidence>
<comment type="subcellular location">
    <subcellularLocation>
        <location evidence="1 7">Cytoplasm</location>
    </subcellularLocation>
</comment>
<keyword evidence="6 7" id="KW-0592">Phosphate transport</keyword>
<dbReference type="PIRSF" id="PIRSF003107">
    <property type="entry name" value="PhoU"/>
    <property type="match status" value="1"/>
</dbReference>
<evidence type="ECO:0000256" key="1">
    <source>
        <dbReference type="ARBA" id="ARBA00004496"/>
    </source>
</evidence>
<evidence type="ECO:0000259" key="8">
    <source>
        <dbReference type="Pfam" id="PF01895"/>
    </source>
</evidence>
<dbReference type="NCBIfam" id="TIGR02135">
    <property type="entry name" value="phoU_full"/>
    <property type="match status" value="1"/>
</dbReference>
<dbReference type="PANTHER" id="PTHR42930:SF3">
    <property type="entry name" value="PHOSPHATE-SPECIFIC TRANSPORT SYSTEM ACCESSORY PROTEIN PHOU"/>
    <property type="match status" value="1"/>
</dbReference>
<comment type="subunit">
    <text evidence="3 7">Homodimer.</text>
</comment>
<protein>
    <recommendedName>
        <fullName evidence="7">Phosphate-specific transport system accessory protein PhoU</fullName>
    </recommendedName>
</protein>
<evidence type="ECO:0000256" key="7">
    <source>
        <dbReference type="PIRNR" id="PIRNR003107"/>
    </source>
</evidence>
<dbReference type="PATRIC" id="fig|1653479.3.peg.1063"/>
<name>A0A143QHE2_RHOFA</name>
<dbReference type="SUPFAM" id="SSF109755">
    <property type="entry name" value="PhoU-like"/>
    <property type="match status" value="1"/>
</dbReference>
<gene>
    <name evidence="9" type="ORF">A3Q41_01044</name>
</gene>
<dbReference type="InterPro" id="IPR028366">
    <property type="entry name" value="PhoU"/>
</dbReference>
<feature type="domain" description="PhoU" evidence="8">
    <location>
        <begin position="16"/>
        <end position="103"/>
    </location>
</feature>